<evidence type="ECO:0000313" key="3">
    <source>
        <dbReference type="Proteomes" id="UP000019276"/>
    </source>
</evidence>
<comment type="caution">
    <text evidence="2">The sequence shown here is derived from an EMBL/GenBank/DDBJ whole genome shotgun (WGS) entry which is preliminary data.</text>
</comment>
<reference evidence="2 3" key="1">
    <citation type="journal article" date="2014" name="Genome Announc.">
        <title>Draft Genome Sequence of the Agar-Degrading Bacterium Catenovulum sp. Strain DS-2, Isolated from Intestines of Haliotis diversicolor.</title>
        <authorList>
            <person name="Shan D."/>
            <person name="Li X."/>
            <person name="Gu Z."/>
            <person name="Wei G."/>
            <person name="Gao Z."/>
            <person name="Shao Z."/>
        </authorList>
    </citation>
    <scope>NUCLEOTIDE SEQUENCE [LARGE SCALE GENOMIC DNA]</scope>
    <source>
        <strain evidence="2 3">DS-2</strain>
    </source>
</reference>
<keyword evidence="3" id="KW-1185">Reference proteome</keyword>
<evidence type="ECO:0000256" key="1">
    <source>
        <dbReference type="SAM" id="MobiDB-lite"/>
    </source>
</evidence>
<dbReference type="OrthoDB" id="7346546at2"/>
<sequence>MQTRIQKNFKRIAAHFIGCTLMPVTSVMATQYDAHIHGVAEISIVMEGKELHMQLHSPADTLVGFEHKAQTQQQKQAVQTVDRYLNTVNKIVEFTGNKCNAVEIEVDVTALLPEEHGHDEHEHEHDKHAHEHDKHTHEHDEHEHKHDKHEHEHEHDGHERSDTHIEITANYQFLCDDITEISAIQIKLFEQFPALEKVQAIWIGPNGQNAQMLSKNDNSIKLN</sequence>
<dbReference type="Pfam" id="PF10986">
    <property type="entry name" value="ZrgA"/>
    <property type="match status" value="1"/>
</dbReference>
<dbReference type="Proteomes" id="UP000019276">
    <property type="component" value="Unassembled WGS sequence"/>
</dbReference>
<dbReference type="AlphaFoldDB" id="W7QFV0"/>
<proteinExistence type="predicted"/>
<evidence type="ECO:0008006" key="4">
    <source>
        <dbReference type="Google" id="ProtNLM"/>
    </source>
</evidence>
<organism evidence="2 3">
    <name type="scientific">Catenovulum agarivorans DS-2</name>
    <dbReference type="NCBI Taxonomy" id="1328313"/>
    <lineage>
        <taxon>Bacteria</taxon>
        <taxon>Pseudomonadati</taxon>
        <taxon>Pseudomonadota</taxon>
        <taxon>Gammaproteobacteria</taxon>
        <taxon>Alteromonadales</taxon>
        <taxon>Alteromonadaceae</taxon>
        <taxon>Catenovulum</taxon>
    </lineage>
</organism>
<gene>
    <name evidence="2" type="ORF">DS2_06961</name>
</gene>
<name>W7QFV0_9ALTE</name>
<evidence type="ECO:0000313" key="2">
    <source>
        <dbReference type="EMBL" id="EWH10771.1"/>
    </source>
</evidence>
<protein>
    <recommendedName>
        <fullName evidence="4">DUF2796 domain-containing protein</fullName>
    </recommendedName>
</protein>
<dbReference type="EMBL" id="ARZY01000009">
    <property type="protein sequence ID" value="EWH10771.1"/>
    <property type="molecule type" value="Genomic_DNA"/>
</dbReference>
<dbReference type="STRING" id="1328313.DS2_06961"/>
<accession>W7QFV0</accession>
<dbReference type="eggNOG" id="COG0803">
    <property type="taxonomic scope" value="Bacteria"/>
</dbReference>
<feature type="region of interest" description="Disordered" evidence="1">
    <location>
        <begin position="117"/>
        <end position="161"/>
    </location>
</feature>
<dbReference type="InterPro" id="IPR021253">
    <property type="entry name" value="ZrgA-like"/>
</dbReference>